<dbReference type="InterPro" id="IPR009057">
    <property type="entry name" value="Homeodomain-like_sf"/>
</dbReference>
<organism evidence="12 13">
    <name type="scientific">Tetracentron sinense</name>
    <name type="common">Spur-leaf</name>
    <dbReference type="NCBI Taxonomy" id="13715"/>
    <lineage>
        <taxon>Eukaryota</taxon>
        <taxon>Viridiplantae</taxon>
        <taxon>Streptophyta</taxon>
        <taxon>Embryophyta</taxon>
        <taxon>Tracheophyta</taxon>
        <taxon>Spermatophyta</taxon>
        <taxon>Magnoliopsida</taxon>
        <taxon>Trochodendrales</taxon>
        <taxon>Trochodendraceae</taxon>
        <taxon>Tetracentron</taxon>
    </lineage>
</organism>
<comment type="subcellular location">
    <subcellularLocation>
        <location evidence="1">Nucleus</location>
    </subcellularLocation>
</comment>
<keyword evidence="3" id="KW-0863">Zinc-finger</keyword>
<evidence type="ECO:0000256" key="4">
    <source>
        <dbReference type="ARBA" id="ARBA00022833"/>
    </source>
</evidence>
<dbReference type="GO" id="GO:0050793">
    <property type="term" value="P:regulation of developmental process"/>
    <property type="evidence" value="ECO:0007669"/>
    <property type="project" value="TreeGrafter"/>
</dbReference>
<evidence type="ECO:0000259" key="11">
    <source>
        <dbReference type="PROSITE" id="PS51523"/>
    </source>
</evidence>
<dbReference type="Pfam" id="PF04770">
    <property type="entry name" value="ZF-HD_dimer"/>
    <property type="match status" value="1"/>
</dbReference>
<accession>A0A835DPJ9</accession>
<keyword evidence="6" id="KW-0238">DNA-binding</keyword>
<dbReference type="GO" id="GO:0003700">
    <property type="term" value="F:DNA-binding transcription factor activity"/>
    <property type="evidence" value="ECO:0007669"/>
    <property type="project" value="TreeGrafter"/>
</dbReference>
<keyword evidence="4" id="KW-0862">Zinc</keyword>
<proteinExistence type="predicted"/>
<dbReference type="PROSITE" id="PS51523">
    <property type="entry name" value="ZF_HD_DIMER"/>
    <property type="match status" value="1"/>
</dbReference>
<evidence type="ECO:0000256" key="9">
    <source>
        <dbReference type="ARBA" id="ARBA00023242"/>
    </source>
</evidence>
<evidence type="ECO:0000256" key="10">
    <source>
        <dbReference type="SAM" id="MobiDB-lite"/>
    </source>
</evidence>
<dbReference type="PANTHER" id="PTHR31948:SF140">
    <property type="entry name" value="ZINC-FINGER HOMEODOMAIN PROTEIN 2"/>
    <property type="match status" value="1"/>
</dbReference>
<evidence type="ECO:0000256" key="6">
    <source>
        <dbReference type="ARBA" id="ARBA00023125"/>
    </source>
</evidence>
<gene>
    <name evidence="12" type="ORF">HHK36_003942</name>
</gene>
<keyword evidence="13" id="KW-1185">Reference proteome</keyword>
<dbReference type="GO" id="GO:0008270">
    <property type="term" value="F:zinc ion binding"/>
    <property type="evidence" value="ECO:0007669"/>
    <property type="project" value="UniProtKB-KW"/>
</dbReference>
<sequence>MATDGSSSGRKGSRRYRECLKNHAVGIGGHAVDGCGEFMAAGEEGTLDALKCAACNCHRNFHRKEAEGEVFHQHQQFTPYYRTPAGYLQVAPQQHRTLVLPSTSGGGGHSRDDQEDDSNPSGGSKKRFRTKFTQEQKDKMLAFAERVEWRIQKEHEDAVQQFCAETGVKRHVLKVWMHNNKHTLGKKPLEQGVTFGLHNTCGDMDQQLAKIVAGRLPRAGQLNFTFHTFGLILWIDVHRSPLQTLATPAKFFQVFYNSKDEVTRSEAVGMEVSPGEEPEVQGGGQPSSSLGPSPVLPEAPAEVVSADPAAAAGEGLDVIGLQAQPIGLLSNLVTQSGFITAPTMEMEKYCNTAQK</sequence>
<dbReference type="AlphaFoldDB" id="A0A835DPJ9"/>
<evidence type="ECO:0000256" key="2">
    <source>
        <dbReference type="ARBA" id="ARBA00022723"/>
    </source>
</evidence>
<dbReference type="InterPro" id="IPR006456">
    <property type="entry name" value="ZF_HD_homeobox_Cys/His_dimer"/>
</dbReference>
<dbReference type="PANTHER" id="PTHR31948">
    <property type="entry name" value="ZINC-FINGER HOMEODOMAIN PROTEIN 2"/>
    <property type="match status" value="1"/>
</dbReference>
<protein>
    <recommendedName>
        <fullName evidence="11">ZF-HD dimerization-type domain-containing protein</fullName>
    </recommendedName>
</protein>
<dbReference type="EMBL" id="JABCRI010000002">
    <property type="protein sequence ID" value="KAF8411393.1"/>
    <property type="molecule type" value="Genomic_DNA"/>
</dbReference>
<evidence type="ECO:0000256" key="1">
    <source>
        <dbReference type="ARBA" id="ARBA00004123"/>
    </source>
</evidence>
<dbReference type="NCBIfam" id="TIGR01565">
    <property type="entry name" value="homeo_ZF_HD"/>
    <property type="match status" value="1"/>
</dbReference>
<feature type="domain" description="ZF-HD dimerization-type" evidence="11">
    <location>
        <begin position="16"/>
        <end position="65"/>
    </location>
</feature>
<evidence type="ECO:0000256" key="3">
    <source>
        <dbReference type="ARBA" id="ARBA00022771"/>
    </source>
</evidence>
<evidence type="ECO:0000313" key="12">
    <source>
        <dbReference type="EMBL" id="KAF8411393.1"/>
    </source>
</evidence>
<feature type="region of interest" description="Disordered" evidence="10">
    <location>
        <begin position="267"/>
        <end position="301"/>
    </location>
</feature>
<name>A0A835DPJ9_TETSI</name>
<dbReference type="InterPro" id="IPR006455">
    <property type="entry name" value="Homeodomain_ZF_HD"/>
</dbReference>
<evidence type="ECO:0000256" key="5">
    <source>
        <dbReference type="ARBA" id="ARBA00023015"/>
    </source>
</evidence>
<comment type="caution">
    <text evidence="12">The sequence shown here is derived from an EMBL/GenBank/DDBJ whole genome shotgun (WGS) entry which is preliminary data.</text>
</comment>
<dbReference type="FunFam" id="1.10.10.60:FF:000257">
    <property type="entry name" value="Zinc-finger homeodomain protein 2"/>
    <property type="match status" value="1"/>
</dbReference>
<dbReference type="Proteomes" id="UP000655225">
    <property type="component" value="Unassembled WGS sequence"/>
</dbReference>
<dbReference type="GO" id="GO:0005634">
    <property type="term" value="C:nucleus"/>
    <property type="evidence" value="ECO:0007669"/>
    <property type="project" value="UniProtKB-SubCell"/>
</dbReference>
<keyword evidence="2" id="KW-0479">Metal-binding</keyword>
<dbReference type="OrthoDB" id="1921929at2759"/>
<keyword evidence="7" id="KW-0371">Homeobox</keyword>
<dbReference type="NCBIfam" id="TIGR01566">
    <property type="entry name" value="ZF_HD_prot_N"/>
    <property type="match status" value="1"/>
</dbReference>
<feature type="compositionally biased region" description="Low complexity" evidence="10">
    <location>
        <begin position="286"/>
        <end position="301"/>
    </location>
</feature>
<reference evidence="12 13" key="1">
    <citation type="submission" date="2020-04" db="EMBL/GenBank/DDBJ databases">
        <title>Plant Genome Project.</title>
        <authorList>
            <person name="Zhang R.-G."/>
        </authorList>
    </citation>
    <scope>NUCLEOTIDE SEQUENCE [LARGE SCALE GENOMIC DNA]</scope>
    <source>
        <strain evidence="12">YNK0</strain>
        <tissue evidence="12">Leaf</tissue>
    </source>
</reference>
<evidence type="ECO:0000256" key="7">
    <source>
        <dbReference type="ARBA" id="ARBA00023155"/>
    </source>
</evidence>
<evidence type="ECO:0000313" key="13">
    <source>
        <dbReference type="Proteomes" id="UP000655225"/>
    </source>
</evidence>
<dbReference type="SUPFAM" id="SSF46689">
    <property type="entry name" value="Homeodomain-like"/>
    <property type="match status" value="1"/>
</dbReference>
<keyword evidence="5" id="KW-0805">Transcription regulation</keyword>
<keyword evidence="8" id="KW-0804">Transcription</keyword>
<feature type="region of interest" description="Disordered" evidence="10">
    <location>
        <begin position="98"/>
        <end position="131"/>
    </location>
</feature>
<dbReference type="GO" id="GO:0000976">
    <property type="term" value="F:transcription cis-regulatory region binding"/>
    <property type="evidence" value="ECO:0007669"/>
    <property type="project" value="TreeGrafter"/>
</dbReference>
<keyword evidence="9" id="KW-0539">Nucleus</keyword>
<evidence type="ECO:0000256" key="8">
    <source>
        <dbReference type="ARBA" id="ARBA00023163"/>
    </source>
</evidence>
<dbReference type="Gene3D" id="1.10.10.60">
    <property type="entry name" value="Homeodomain-like"/>
    <property type="match status" value="1"/>
</dbReference>